<dbReference type="EMBL" id="CP019454">
    <property type="protein sequence ID" value="AUW94030.1"/>
    <property type="molecule type" value="Genomic_DNA"/>
</dbReference>
<feature type="transmembrane region" description="Helical" evidence="1">
    <location>
        <begin position="175"/>
        <end position="204"/>
    </location>
</feature>
<dbReference type="Proteomes" id="UP000325292">
    <property type="component" value="Chromosome"/>
</dbReference>
<evidence type="ECO:0000313" key="3">
    <source>
        <dbReference type="Proteomes" id="UP000325292"/>
    </source>
</evidence>
<feature type="transmembrane region" description="Helical" evidence="1">
    <location>
        <begin position="225"/>
        <end position="249"/>
    </location>
</feature>
<feature type="transmembrane region" description="Helical" evidence="1">
    <location>
        <begin position="74"/>
        <end position="93"/>
    </location>
</feature>
<evidence type="ECO:0008006" key="4">
    <source>
        <dbReference type="Google" id="ProtNLM"/>
    </source>
</evidence>
<keyword evidence="1" id="KW-0472">Membrane</keyword>
<evidence type="ECO:0000256" key="1">
    <source>
        <dbReference type="SAM" id="Phobius"/>
    </source>
</evidence>
<keyword evidence="1" id="KW-0812">Transmembrane</keyword>
<gene>
    <name evidence="2" type="ORF">BXT84_08770</name>
</gene>
<dbReference type="Pfam" id="PF03988">
    <property type="entry name" value="DUF347"/>
    <property type="match status" value="4"/>
</dbReference>
<organism evidence="2 3">
    <name type="scientific">Sulfobacillus thermotolerans</name>
    <dbReference type="NCBI Taxonomy" id="338644"/>
    <lineage>
        <taxon>Bacteria</taxon>
        <taxon>Bacillati</taxon>
        <taxon>Bacillota</taxon>
        <taxon>Clostridia</taxon>
        <taxon>Eubacteriales</taxon>
        <taxon>Clostridiales Family XVII. Incertae Sedis</taxon>
        <taxon>Sulfobacillus</taxon>
    </lineage>
</organism>
<proteinExistence type="predicted"/>
<evidence type="ECO:0000313" key="2">
    <source>
        <dbReference type="EMBL" id="AUW94030.1"/>
    </source>
</evidence>
<feature type="transmembrane region" description="Helical" evidence="1">
    <location>
        <begin position="48"/>
        <end position="67"/>
    </location>
</feature>
<feature type="transmembrane region" description="Helical" evidence="1">
    <location>
        <begin position="143"/>
        <end position="163"/>
    </location>
</feature>
<sequence length="257" mass="28375">MNQSLFINQRLTRSSLNKVPAITAYFWVLKLLTTAMGEATSDYLVHHLNPYLAVGLGFMGFVVAFVWQWQAPRYIAPIYWFLVLMVAIFGTMVADSVHVALGVPYYLSSSVFAVVLAVVFRTWYKTEKTVSIHRINTKRRELFYWAAVLATFAMGTATGDMTATTLHLGYLPSGLLFLALFGLTGVAYVLGFNTIWVFWVAYVLTRPLGASFADWTAKPPSMTGLGYGDGVVSAVLGIALIVGVGYLAITQRDVQQD</sequence>
<reference evidence="2 3" key="1">
    <citation type="journal article" date="2019" name="Sci. Rep.">
        <title>Sulfobacillus thermotolerans: new insights into resistance and metabolic capacities of acidophilic chemolithotrophs.</title>
        <authorList>
            <person name="Panyushkina A.E."/>
            <person name="Babenko V.V."/>
            <person name="Nikitina A.S."/>
            <person name="Selezneva O.V."/>
            <person name="Tsaplina I.A."/>
            <person name="Letarova M.A."/>
            <person name="Kostryukova E.S."/>
            <person name="Letarov A.V."/>
        </authorList>
    </citation>
    <scope>NUCLEOTIDE SEQUENCE [LARGE SCALE GENOMIC DNA]</scope>
    <source>
        <strain evidence="2 3">Kr1</strain>
    </source>
</reference>
<protein>
    <recommendedName>
        <fullName evidence="4">Membrane-anchored protein</fullName>
    </recommendedName>
</protein>
<keyword evidence="3" id="KW-1185">Reference proteome</keyword>
<dbReference type="InterPro" id="IPR007136">
    <property type="entry name" value="DUF347"/>
</dbReference>
<name>A0ABM6RRW0_9FIRM</name>
<feature type="transmembrane region" description="Helical" evidence="1">
    <location>
        <begin position="105"/>
        <end position="123"/>
    </location>
</feature>
<feature type="transmembrane region" description="Helical" evidence="1">
    <location>
        <begin position="19"/>
        <end position="36"/>
    </location>
</feature>
<keyword evidence="1" id="KW-1133">Transmembrane helix</keyword>
<accession>A0ABM6RRW0</accession>